<keyword evidence="4" id="KW-1185">Reference proteome</keyword>
<dbReference type="RefSeq" id="WP_061913193.1">
    <property type="nucleotide sequence ID" value="NZ_DF967971.1"/>
</dbReference>
<dbReference type="STRING" id="360411.AC812_09550"/>
<dbReference type="SUPFAM" id="SSF58104">
    <property type="entry name" value="Methyl-accepting chemotaxis protein (MCP) signaling domain"/>
    <property type="match status" value="1"/>
</dbReference>
<organism evidence="3 4">
    <name type="scientific">Bellilinea caldifistulae</name>
    <dbReference type="NCBI Taxonomy" id="360411"/>
    <lineage>
        <taxon>Bacteria</taxon>
        <taxon>Bacillati</taxon>
        <taxon>Chloroflexota</taxon>
        <taxon>Anaerolineae</taxon>
        <taxon>Anaerolineales</taxon>
        <taxon>Anaerolineaceae</taxon>
        <taxon>Bellilinea</taxon>
    </lineage>
</organism>
<dbReference type="Gene3D" id="1.10.287.950">
    <property type="entry name" value="Methyl-accepting chemotaxis protein"/>
    <property type="match status" value="1"/>
</dbReference>
<comment type="caution">
    <text evidence="3">The sequence shown here is derived from an EMBL/GenBank/DDBJ whole genome shotgun (WGS) entry which is preliminary data.</text>
</comment>
<evidence type="ECO:0000313" key="3">
    <source>
        <dbReference type="EMBL" id="KPL75203.1"/>
    </source>
</evidence>
<feature type="coiled-coil region" evidence="1">
    <location>
        <begin position="62"/>
        <end position="96"/>
    </location>
</feature>
<evidence type="ECO:0000259" key="2">
    <source>
        <dbReference type="Pfam" id="PF13682"/>
    </source>
</evidence>
<proteinExistence type="predicted"/>
<name>A0A0P6Y114_9CHLR</name>
<accession>A0A0P6Y114</accession>
<reference evidence="3 4" key="1">
    <citation type="submission" date="2015-07" db="EMBL/GenBank/DDBJ databases">
        <title>Draft genome of Bellilinea caldifistulae DSM 17877.</title>
        <authorList>
            <person name="Hemp J."/>
            <person name="Ward L.M."/>
            <person name="Pace L.A."/>
            <person name="Fischer W.W."/>
        </authorList>
    </citation>
    <scope>NUCLEOTIDE SEQUENCE [LARGE SCALE GENOMIC DNA]</scope>
    <source>
        <strain evidence="3 4">GOMI-1</strain>
    </source>
</reference>
<dbReference type="InterPro" id="IPR025991">
    <property type="entry name" value="Chemoreceptor_zinc-bind_dom"/>
</dbReference>
<feature type="domain" description="Chemoreceptor zinc-binding" evidence="2">
    <location>
        <begin position="114"/>
        <end position="178"/>
    </location>
</feature>
<dbReference type="Proteomes" id="UP000050514">
    <property type="component" value="Unassembled WGS sequence"/>
</dbReference>
<protein>
    <recommendedName>
        <fullName evidence="2">Chemoreceptor zinc-binding domain-containing protein</fullName>
    </recommendedName>
</protein>
<sequence>MASASAAELVAAVDAVMAVVEENTAATEQMAAGATEVTGAIENIASVSEENSAAVEEVSASAEEMSAQVEEVAASARSLEEMAQNLKEIVRQFKLQQTSRSDLLDEIETFQKAHLRWVERVEKAASGAETLRVSDVPAHTDCALGKWYYGLGKREFGAHSEFKAVEADHIRFHDLLREFAANQKNGHHGAQMLKEIKQVAKQVDEKLESLKRVI</sequence>
<dbReference type="Gene3D" id="1.20.120.30">
    <property type="entry name" value="Aspartate receptor, ligand-binding domain"/>
    <property type="match status" value="1"/>
</dbReference>
<dbReference type="AlphaFoldDB" id="A0A0P6Y114"/>
<evidence type="ECO:0000313" key="4">
    <source>
        <dbReference type="Proteomes" id="UP000050514"/>
    </source>
</evidence>
<dbReference type="OrthoDB" id="882529at2"/>
<evidence type="ECO:0000256" key="1">
    <source>
        <dbReference type="SAM" id="Coils"/>
    </source>
</evidence>
<dbReference type="EMBL" id="LGHJ01000015">
    <property type="protein sequence ID" value="KPL75203.1"/>
    <property type="molecule type" value="Genomic_DNA"/>
</dbReference>
<keyword evidence="1" id="KW-0175">Coiled coil</keyword>
<gene>
    <name evidence="3" type="ORF">AC812_09550</name>
</gene>
<dbReference type="Pfam" id="PF13682">
    <property type="entry name" value="CZB"/>
    <property type="match status" value="1"/>
</dbReference>